<reference evidence="2 3" key="1">
    <citation type="submission" date="2019-08" db="EMBL/GenBank/DDBJ databases">
        <title>Genome of Psychroserpens burtonensis ACAM 167.</title>
        <authorList>
            <person name="Bowman J.P."/>
        </authorList>
    </citation>
    <scope>NUCLEOTIDE SEQUENCE [LARGE SCALE GENOMIC DNA]</scope>
    <source>
        <strain evidence="2 3">ACAM 167</strain>
    </source>
</reference>
<dbReference type="EMBL" id="VOSB01000014">
    <property type="protein sequence ID" value="TXE17152.1"/>
    <property type="molecule type" value="Genomic_DNA"/>
</dbReference>
<keyword evidence="1" id="KW-0472">Membrane</keyword>
<accession>A0A5C7B8A2</accession>
<organism evidence="2 3">
    <name type="scientific">Psychroserpens burtonensis</name>
    <dbReference type="NCBI Taxonomy" id="49278"/>
    <lineage>
        <taxon>Bacteria</taxon>
        <taxon>Pseudomonadati</taxon>
        <taxon>Bacteroidota</taxon>
        <taxon>Flavobacteriia</taxon>
        <taxon>Flavobacteriales</taxon>
        <taxon>Flavobacteriaceae</taxon>
        <taxon>Psychroserpens</taxon>
    </lineage>
</organism>
<feature type="transmembrane region" description="Helical" evidence="1">
    <location>
        <begin position="73"/>
        <end position="100"/>
    </location>
</feature>
<protein>
    <submittedName>
        <fullName evidence="2">Uncharacterized protein</fullName>
    </submittedName>
</protein>
<dbReference type="RefSeq" id="WP_147231769.1">
    <property type="nucleotide sequence ID" value="NZ_VOSB01000014.1"/>
</dbReference>
<dbReference type="AlphaFoldDB" id="A0A5C7B8A2"/>
<evidence type="ECO:0000256" key="1">
    <source>
        <dbReference type="SAM" id="Phobius"/>
    </source>
</evidence>
<feature type="non-terminal residue" evidence="2">
    <location>
        <position position="135"/>
    </location>
</feature>
<evidence type="ECO:0000313" key="3">
    <source>
        <dbReference type="Proteomes" id="UP000321938"/>
    </source>
</evidence>
<keyword evidence="1" id="KW-1133">Transmembrane helix</keyword>
<proteinExistence type="predicted"/>
<comment type="caution">
    <text evidence="2">The sequence shown here is derived from an EMBL/GenBank/DDBJ whole genome shotgun (WGS) entry which is preliminary data.</text>
</comment>
<feature type="transmembrane region" description="Helical" evidence="1">
    <location>
        <begin position="112"/>
        <end position="134"/>
    </location>
</feature>
<keyword evidence="3" id="KW-1185">Reference proteome</keyword>
<evidence type="ECO:0000313" key="2">
    <source>
        <dbReference type="EMBL" id="TXE17152.1"/>
    </source>
</evidence>
<keyword evidence="1" id="KW-0812">Transmembrane</keyword>
<name>A0A5C7B8A2_9FLAO</name>
<gene>
    <name evidence="2" type="ORF">ES692_10880</name>
</gene>
<dbReference type="Proteomes" id="UP000321938">
    <property type="component" value="Unassembled WGS sequence"/>
</dbReference>
<feature type="transmembrane region" description="Helical" evidence="1">
    <location>
        <begin position="12"/>
        <end position="35"/>
    </location>
</feature>
<sequence>MENTNKGSSIYSFDTVTVCSFTTVGVFSLATVGVFHQQSSSSPRVLFTYHLLVENTNKGSIKSPLLLFAPLPLLVFFTCHCWCFSPTVFLIVTCPVYISFVGGKHQQRLNKITTVAVCSFASVGVFSLATVGVFH</sequence>